<comment type="similarity">
    <text evidence="3">Belongs to the D-isomer specific 2-hydroxyacid dehydrogenase family.</text>
</comment>
<evidence type="ECO:0000259" key="5">
    <source>
        <dbReference type="Pfam" id="PF02826"/>
    </source>
</evidence>
<feature type="domain" description="D-isomer specific 2-hydroxyacid dehydrogenase NAD-binding" evidence="5">
    <location>
        <begin position="104"/>
        <end position="279"/>
    </location>
</feature>
<protein>
    <submittedName>
        <fullName evidence="6">NAD(P)-dependent oxidoreductase</fullName>
    </submittedName>
</protein>
<dbReference type="InterPro" id="IPR050223">
    <property type="entry name" value="D-isomer_2-hydroxyacid_DH"/>
</dbReference>
<dbReference type="PANTHER" id="PTHR10996">
    <property type="entry name" value="2-HYDROXYACID DEHYDROGENASE-RELATED"/>
    <property type="match status" value="1"/>
</dbReference>
<keyword evidence="2" id="KW-0520">NAD</keyword>
<keyword evidence="7" id="KW-1185">Reference proteome</keyword>
<dbReference type="EMBL" id="JBHSBV010000008">
    <property type="protein sequence ID" value="MFC4203019.1"/>
    <property type="molecule type" value="Genomic_DNA"/>
</dbReference>
<dbReference type="PROSITE" id="PS00671">
    <property type="entry name" value="D_2_HYDROXYACID_DH_3"/>
    <property type="match status" value="1"/>
</dbReference>
<dbReference type="Pfam" id="PF02826">
    <property type="entry name" value="2-Hacid_dh_C"/>
    <property type="match status" value="1"/>
</dbReference>
<evidence type="ECO:0000259" key="4">
    <source>
        <dbReference type="Pfam" id="PF00389"/>
    </source>
</evidence>
<proteinExistence type="inferred from homology"/>
<feature type="domain" description="D-isomer specific 2-hydroxyacid dehydrogenase catalytic" evidence="4">
    <location>
        <begin position="5"/>
        <end position="311"/>
    </location>
</feature>
<sequence>MKPKVLLTNPIHPDGLAHLEQFASVVVSDSGDAGRLRDLAGDADGLIVRTKLPDDIFDFTPRLKAVVRHGVGLDMIPVARATAKGIPVANVPGANTTAVAEYCLAAMLGHVRPLARIDSAFRGRGWDAGKQLGGSCGELESLTLGIVGVGAIGGRLGTLASMLGMNVLGLARRPAAVAPPVRPVDKPTLFAQSDIVVLSCPLTPETRGLVDAAALKLMKSTALLINVSRGPVIDTPALIEALRRRELAAAVLDVYDTQPLPANDPLLQCPNLTLTSHIAGTTEQSMRRMSMGAVHELLALLQHRTSRFLVNPEVFESRDPS</sequence>
<comment type="caution">
    <text evidence="6">The sequence shown here is derived from an EMBL/GenBank/DDBJ whole genome shotgun (WGS) entry which is preliminary data.</text>
</comment>
<evidence type="ECO:0000256" key="1">
    <source>
        <dbReference type="ARBA" id="ARBA00023002"/>
    </source>
</evidence>
<dbReference type="InterPro" id="IPR006140">
    <property type="entry name" value="D-isomer_DH_NAD-bd"/>
</dbReference>
<dbReference type="Pfam" id="PF00389">
    <property type="entry name" value="2-Hacid_dh"/>
    <property type="match status" value="1"/>
</dbReference>
<dbReference type="InterPro" id="IPR029753">
    <property type="entry name" value="D-isomer_DH_CS"/>
</dbReference>
<dbReference type="PANTHER" id="PTHR10996:SF178">
    <property type="entry name" value="2-HYDROXYACID DEHYDROGENASE YGL185C-RELATED"/>
    <property type="match status" value="1"/>
</dbReference>
<reference evidence="7" key="1">
    <citation type="journal article" date="2019" name="Int. J. Syst. Evol. Microbiol.">
        <title>The Global Catalogue of Microorganisms (GCM) 10K type strain sequencing project: providing services to taxonomists for standard genome sequencing and annotation.</title>
        <authorList>
            <consortium name="The Broad Institute Genomics Platform"/>
            <consortium name="The Broad Institute Genome Sequencing Center for Infectious Disease"/>
            <person name="Wu L."/>
            <person name="Ma J."/>
        </authorList>
    </citation>
    <scope>NUCLEOTIDE SEQUENCE [LARGE SCALE GENOMIC DNA]</scope>
    <source>
        <strain evidence="7">LMG 24813</strain>
    </source>
</reference>
<evidence type="ECO:0000256" key="3">
    <source>
        <dbReference type="RuleBase" id="RU003719"/>
    </source>
</evidence>
<accession>A0ABV8P4K9</accession>
<evidence type="ECO:0000256" key="2">
    <source>
        <dbReference type="ARBA" id="ARBA00023027"/>
    </source>
</evidence>
<dbReference type="Proteomes" id="UP001595848">
    <property type="component" value="Unassembled WGS sequence"/>
</dbReference>
<evidence type="ECO:0000313" key="6">
    <source>
        <dbReference type="EMBL" id="MFC4203019.1"/>
    </source>
</evidence>
<name>A0ABV8P4K9_9BURK</name>
<gene>
    <name evidence="6" type="ORF">ACFOY1_18880</name>
</gene>
<organism evidence="6 7">
    <name type="scientific">Candidimonas humi</name>
    <dbReference type="NCBI Taxonomy" id="683355"/>
    <lineage>
        <taxon>Bacteria</taxon>
        <taxon>Pseudomonadati</taxon>
        <taxon>Pseudomonadota</taxon>
        <taxon>Betaproteobacteria</taxon>
        <taxon>Burkholderiales</taxon>
        <taxon>Alcaligenaceae</taxon>
        <taxon>Candidimonas</taxon>
    </lineage>
</organism>
<dbReference type="InterPro" id="IPR006139">
    <property type="entry name" value="D-isomer_2_OHA_DH_cat_dom"/>
</dbReference>
<evidence type="ECO:0000313" key="7">
    <source>
        <dbReference type="Proteomes" id="UP001595848"/>
    </source>
</evidence>
<dbReference type="RefSeq" id="WP_217966595.1">
    <property type="nucleotide sequence ID" value="NZ_JAHTBN010000016.1"/>
</dbReference>
<keyword evidence="1 3" id="KW-0560">Oxidoreductase</keyword>